<keyword evidence="3 4" id="KW-0597">Phosphoprotein</keyword>
<dbReference type="Gene3D" id="3.40.50.2300">
    <property type="match status" value="1"/>
</dbReference>
<dbReference type="EC" id="2.7.13.3" evidence="2"/>
<gene>
    <name evidence="7" type="ORF">DL239_02250</name>
</gene>
<name>A0ABX0W2D4_9RHOB</name>
<evidence type="ECO:0000259" key="5">
    <source>
        <dbReference type="PROSITE" id="PS50109"/>
    </source>
</evidence>
<dbReference type="SMART" id="SM00387">
    <property type="entry name" value="HATPase_c"/>
    <property type="match status" value="1"/>
</dbReference>
<sequence length="374" mass="41486">MPTPDRPNSVLAIDDNVDSLALLVPILRNLGYETRAGTSAEMAMKAIKASPPDIILLDVVMPRMNGIDFCKKLKAMDEYRNIPIIFLSGRITPEDKVAAFSAGASDYIEKPYNSEEVAARIRVHLALESLRKEQALQAETLEKLLRDRLAADKHREDQTTMLVHDLRSPLQGIGSVLEIVESSIDAASDPDLPDMIQTAIENVKHIAGYTNDMLELSRIETGQMPVYKRSVEAQKIFRQAKEILNHNPILQFEPTDLVVEADMQLTTRVLANLCFNALKYAGNSKQIEIQAQADGDDQVLFTVRDHGPGIPINEHEKVFGRFYQLNKVRQQDASSTGLGLAFCKKAIEAQGGKIIAQNHPEQGAVFSFWLGRAG</sequence>
<dbReference type="Gene3D" id="3.30.565.10">
    <property type="entry name" value="Histidine kinase-like ATPase, C-terminal domain"/>
    <property type="match status" value="1"/>
</dbReference>
<evidence type="ECO:0000256" key="3">
    <source>
        <dbReference type="ARBA" id="ARBA00022553"/>
    </source>
</evidence>
<evidence type="ECO:0000256" key="1">
    <source>
        <dbReference type="ARBA" id="ARBA00000085"/>
    </source>
</evidence>
<organism evidence="7 8">
    <name type="scientific">Parasedimentitalea denitrificans</name>
    <dbReference type="NCBI Taxonomy" id="2211118"/>
    <lineage>
        <taxon>Bacteria</taxon>
        <taxon>Pseudomonadati</taxon>
        <taxon>Pseudomonadota</taxon>
        <taxon>Alphaproteobacteria</taxon>
        <taxon>Rhodobacterales</taxon>
        <taxon>Paracoccaceae</taxon>
        <taxon>Parasedimentitalea</taxon>
    </lineage>
</organism>
<dbReference type="SMART" id="SM00448">
    <property type="entry name" value="REC"/>
    <property type="match status" value="1"/>
</dbReference>
<dbReference type="EMBL" id="QHLQ01000001">
    <property type="protein sequence ID" value="NIZ59792.1"/>
    <property type="molecule type" value="Genomic_DNA"/>
</dbReference>
<dbReference type="SUPFAM" id="SSF52172">
    <property type="entry name" value="CheY-like"/>
    <property type="match status" value="1"/>
</dbReference>
<dbReference type="InterPro" id="IPR005467">
    <property type="entry name" value="His_kinase_dom"/>
</dbReference>
<dbReference type="PANTHER" id="PTHR43547:SF2">
    <property type="entry name" value="HYBRID SIGNAL TRANSDUCTION HISTIDINE KINASE C"/>
    <property type="match status" value="1"/>
</dbReference>
<feature type="domain" description="Histidine kinase" evidence="5">
    <location>
        <begin position="161"/>
        <end position="374"/>
    </location>
</feature>
<dbReference type="InterPro" id="IPR003594">
    <property type="entry name" value="HATPase_dom"/>
</dbReference>
<comment type="caution">
    <text evidence="7">The sequence shown here is derived from an EMBL/GenBank/DDBJ whole genome shotgun (WGS) entry which is preliminary data.</text>
</comment>
<dbReference type="InterPro" id="IPR036890">
    <property type="entry name" value="HATPase_C_sf"/>
</dbReference>
<evidence type="ECO:0000256" key="4">
    <source>
        <dbReference type="PROSITE-ProRule" id="PRU00169"/>
    </source>
</evidence>
<dbReference type="Pfam" id="PF00072">
    <property type="entry name" value="Response_reg"/>
    <property type="match status" value="1"/>
</dbReference>
<accession>A0ABX0W2D4</accession>
<protein>
    <recommendedName>
        <fullName evidence="2">histidine kinase</fullName>
        <ecNumber evidence="2">2.7.13.3</ecNumber>
    </recommendedName>
</protein>
<proteinExistence type="predicted"/>
<dbReference type="PROSITE" id="PS50110">
    <property type="entry name" value="RESPONSE_REGULATORY"/>
    <property type="match status" value="1"/>
</dbReference>
<dbReference type="InterPro" id="IPR003661">
    <property type="entry name" value="HisK_dim/P_dom"/>
</dbReference>
<dbReference type="CDD" id="cd00075">
    <property type="entry name" value="HATPase"/>
    <property type="match status" value="1"/>
</dbReference>
<dbReference type="Pfam" id="PF00512">
    <property type="entry name" value="HisKA"/>
    <property type="match status" value="1"/>
</dbReference>
<dbReference type="SUPFAM" id="SSF55874">
    <property type="entry name" value="ATPase domain of HSP90 chaperone/DNA topoisomerase II/histidine kinase"/>
    <property type="match status" value="1"/>
</dbReference>
<keyword evidence="8" id="KW-1185">Reference proteome</keyword>
<dbReference type="InterPro" id="IPR001789">
    <property type="entry name" value="Sig_transdc_resp-reg_receiver"/>
</dbReference>
<evidence type="ECO:0000313" key="8">
    <source>
        <dbReference type="Proteomes" id="UP001429564"/>
    </source>
</evidence>
<dbReference type="InterPro" id="IPR004358">
    <property type="entry name" value="Sig_transdc_His_kin-like_C"/>
</dbReference>
<dbReference type="PANTHER" id="PTHR43547">
    <property type="entry name" value="TWO-COMPONENT HISTIDINE KINASE"/>
    <property type="match status" value="1"/>
</dbReference>
<evidence type="ECO:0000256" key="2">
    <source>
        <dbReference type="ARBA" id="ARBA00012438"/>
    </source>
</evidence>
<dbReference type="PROSITE" id="PS50109">
    <property type="entry name" value="HIS_KIN"/>
    <property type="match status" value="1"/>
</dbReference>
<dbReference type="SUPFAM" id="SSF47384">
    <property type="entry name" value="Homodimeric domain of signal transducing histidine kinase"/>
    <property type="match status" value="1"/>
</dbReference>
<comment type="catalytic activity">
    <reaction evidence="1">
        <text>ATP + protein L-histidine = ADP + protein N-phospho-L-histidine.</text>
        <dbReference type="EC" id="2.7.13.3"/>
    </reaction>
</comment>
<dbReference type="SMART" id="SM00388">
    <property type="entry name" value="HisKA"/>
    <property type="match status" value="1"/>
</dbReference>
<dbReference type="RefSeq" id="WP_167681800.1">
    <property type="nucleotide sequence ID" value="NZ_QHLQ01000001.1"/>
</dbReference>
<dbReference type="InterPro" id="IPR011006">
    <property type="entry name" value="CheY-like_superfamily"/>
</dbReference>
<dbReference type="PRINTS" id="PR00344">
    <property type="entry name" value="BCTRLSENSOR"/>
</dbReference>
<dbReference type="Gene3D" id="1.10.287.130">
    <property type="match status" value="1"/>
</dbReference>
<feature type="domain" description="Response regulatory" evidence="6">
    <location>
        <begin position="9"/>
        <end position="125"/>
    </location>
</feature>
<dbReference type="InterPro" id="IPR036097">
    <property type="entry name" value="HisK_dim/P_sf"/>
</dbReference>
<dbReference type="Pfam" id="PF02518">
    <property type="entry name" value="HATPase_c"/>
    <property type="match status" value="1"/>
</dbReference>
<feature type="modified residue" description="4-aspartylphosphate" evidence="4">
    <location>
        <position position="58"/>
    </location>
</feature>
<dbReference type="Proteomes" id="UP001429564">
    <property type="component" value="Unassembled WGS sequence"/>
</dbReference>
<dbReference type="CDD" id="cd00082">
    <property type="entry name" value="HisKA"/>
    <property type="match status" value="1"/>
</dbReference>
<evidence type="ECO:0000313" key="7">
    <source>
        <dbReference type="EMBL" id="NIZ59792.1"/>
    </source>
</evidence>
<evidence type="ECO:0000259" key="6">
    <source>
        <dbReference type="PROSITE" id="PS50110"/>
    </source>
</evidence>
<reference evidence="7 8" key="1">
    <citation type="submission" date="2018-05" db="EMBL/GenBank/DDBJ databases">
        <authorList>
            <person name="Zhang Y.-J."/>
        </authorList>
    </citation>
    <scope>NUCLEOTIDE SEQUENCE [LARGE SCALE GENOMIC DNA]</scope>
    <source>
        <strain evidence="7 8">CY04</strain>
    </source>
</reference>